<dbReference type="GO" id="GO:0004527">
    <property type="term" value="F:exonuclease activity"/>
    <property type="evidence" value="ECO:0007669"/>
    <property type="project" value="UniProtKB-KW"/>
</dbReference>
<dbReference type="Pfam" id="PF22669">
    <property type="entry name" value="Exo_endo_phos2"/>
    <property type="match status" value="1"/>
</dbReference>
<organism evidence="3 4">
    <name type="scientific">Cyclospora cayetanensis</name>
    <dbReference type="NCBI Taxonomy" id="88456"/>
    <lineage>
        <taxon>Eukaryota</taxon>
        <taxon>Sar</taxon>
        <taxon>Alveolata</taxon>
        <taxon>Apicomplexa</taxon>
        <taxon>Conoidasida</taxon>
        <taxon>Coccidia</taxon>
        <taxon>Eucoccidiorida</taxon>
        <taxon>Eimeriorina</taxon>
        <taxon>Eimeriidae</taxon>
        <taxon>Cyclospora</taxon>
    </lineage>
</organism>
<accession>A0A1D3CYC1</accession>
<protein>
    <submittedName>
        <fullName evidence="3">Endonuclease exonuclease phosphatase domain-containing protein</fullName>
    </submittedName>
</protein>
<feature type="compositionally biased region" description="Basic and acidic residues" evidence="1">
    <location>
        <begin position="1"/>
        <end position="19"/>
    </location>
</feature>
<feature type="compositionally biased region" description="Polar residues" evidence="1">
    <location>
        <begin position="99"/>
        <end position="117"/>
    </location>
</feature>
<evidence type="ECO:0000259" key="2">
    <source>
        <dbReference type="SMART" id="SM00128"/>
    </source>
</evidence>
<feature type="region of interest" description="Disordered" evidence="1">
    <location>
        <begin position="303"/>
        <end position="334"/>
    </location>
</feature>
<dbReference type="SUPFAM" id="SSF56219">
    <property type="entry name" value="DNase I-like"/>
    <property type="match status" value="1"/>
</dbReference>
<dbReference type="InParanoid" id="A0A1D3CYC1"/>
<dbReference type="VEuPathDB" id="ToxoDB:cyc_00102"/>
<dbReference type="PANTHER" id="PTHR11200">
    <property type="entry name" value="INOSITOL 5-PHOSPHATASE"/>
    <property type="match status" value="1"/>
</dbReference>
<evidence type="ECO:0000256" key="1">
    <source>
        <dbReference type="SAM" id="MobiDB-lite"/>
    </source>
</evidence>
<dbReference type="GO" id="GO:0004439">
    <property type="term" value="F:phosphatidylinositol-4,5-bisphosphate 5-phosphatase activity"/>
    <property type="evidence" value="ECO:0007669"/>
    <property type="project" value="TreeGrafter"/>
</dbReference>
<dbReference type="Proteomes" id="UP000095192">
    <property type="component" value="Unassembled WGS sequence"/>
</dbReference>
<dbReference type="PANTHER" id="PTHR11200:SF275">
    <property type="entry name" value="LD06095P"/>
    <property type="match status" value="1"/>
</dbReference>
<dbReference type="GO" id="GO:0046856">
    <property type="term" value="P:phosphatidylinositol dephosphorylation"/>
    <property type="evidence" value="ECO:0007669"/>
    <property type="project" value="InterPro"/>
</dbReference>
<keyword evidence="3" id="KW-0540">Nuclease</keyword>
<evidence type="ECO:0000313" key="4">
    <source>
        <dbReference type="Proteomes" id="UP000095192"/>
    </source>
</evidence>
<keyword evidence="3" id="KW-0269">Exonuclease</keyword>
<feature type="compositionally biased region" description="Polar residues" evidence="1">
    <location>
        <begin position="124"/>
        <end position="151"/>
    </location>
</feature>
<keyword evidence="3" id="KW-0255">Endonuclease</keyword>
<proteinExistence type="predicted"/>
<dbReference type="VEuPathDB" id="ToxoDB:LOC34617323"/>
<reference evidence="3 4" key="1">
    <citation type="journal article" date="2016" name="BMC Genomics">
        <title>Comparative genomics reveals Cyclospora cayetanensis possesses coccidia-like metabolism and invasion components but unique surface antigens.</title>
        <authorList>
            <person name="Liu S."/>
            <person name="Wang L."/>
            <person name="Zheng H."/>
            <person name="Xu Z."/>
            <person name="Roellig D.M."/>
            <person name="Li N."/>
            <person name="Frace M.A."/>
            <person name="Tang K."/>
            <person name="Arrowood M.J."/>
            <person name="Moss D.M."/>
            <person name="Zhang L."/>
            <person name="Feng Y."/>
            <person name="Xiao L."/>
        </authorList>
    </citation>
    <scope>NUCLEOTIDE SEQUENCE [LARGE SCALE GENOMIC DNA]</scope>
    <source>
        <strain evidence="3 4">CHN_HEN01</strain>
    </source>
</reference>
<name>A0A1D3CYC1_9EIME</name>
<keyword evidence="4" id="KW-1185">Reference proteome</keyword>
<dbReference type="AlphaFoldDB" id="A0A1D3CYC1"/>
<dbReference type="InterPro" id="IPR036691">
    <property type="entry name" value="Endo/exonu/phosph_ase_sf"/>
</dbReference>
<dbReference type="EMBL" id="JROU02001512">
    <property type="protein sequence ID" value="OEH76199.1"/>
    <property type="molecule type" value="Genomic_DNA"/>
</dbReference>
<dbReference type="InterPro" id="IPR000300">
    <property type="entry name" value="IPPc"/>
</dbReference>
<dbReference type="InterPro" id="IPR046985">
    <property type="entry name" value="IP5"/>
</dbReference>
<evidence type="ECO:0000313" key="3">
    <source>
        <dbReference type="EMBL" id="OEH76199.1"/>
    </source>
</evidence>
<feature type="domain" description="Inositol polyphosphate-related phosphatase" evidence="2">
    <location>
        <begin position="348"/>
        <end position="648"/>
    </location>
</feature>
<gene>
    <name evidence="3" type="ORF">cyc_00102</name>
</gene>
<sequence>MSSRDDQIPTLSRENRWANEEDVGLSPKDQSPPHSPPGYPAISSFQEGAPLLLEEDRGQEAAKGAGDAVAVPRTKSTPVSADRRGITPPSSACEAAGVQLTQAPSSPQPQASTTFSAPSDRESQCATSSPKKDNPSQTPLSSQFASAQHSGSRPPGRLGIPNAQGGLSFSSEKLLSAAPYFKAFQEMEKALASTTPKKHIPMGTRHISVAMQGAPPVKVFCGTWNCQYQEFPVNFLTNQKTAVCVQRISGSQKFAGGSETPSPLSGEVSPSSVIAECLPEEVPADVIAKLDGDFETLFSSDGNEAEAQAEGDGQPQEPAAAVAQSPSVRFSPPLTRRGTIRRGDLLRSSTRQLTAVQGEDQPLGEWLLPGYDVYVVSLQETLGQTIFNTVTVYLTAVNGVSYKRIKFSEDKLSGLGDGAWMQFKSTSLAVWAREDLEGEGMPVSLVSSKAASVSFLSGSKGGVSVCLKIWNQFFCFIGCHMPSTSPEERPRVQLPSLPPPPPPGIQLMVLSLTLLKQSLRGLLNFDEWMGQSGEDMRASGFTEAPICFPPTYKKADGRPPVNMGEPKWVEQEYQTQMVTQWYKGSRLQDRVPSWTDRVFKCSLPEMSSLVRFQPNVYFSALPKRPSFLIASDHSPVGLGLDCYPLDMSYIMPEVTSRTLAAK</sequence>
<dbReference type="SMART" id="SM00128">
    <property type="entry name" value="IPPc"/>
    <property type="match status" value="1"/>
</dbReference>
<dbReference type="GO" id="GO:0004519">
    <property type="term" value="F:endonuclease activity"/>
    <property type="evidence" value="ECO:0007669"/>
    <property type="project" value="UniProtKB-KW"/>
</dbReference>
<keyword evidence="3" id="KW-0378">Hydrolase</keyword>
<comment type="caution">
    <text evidence="3">The sequence shown here is derived from an EMBL/GenBank/DDBJ whole genome shotgun (WGS) entry which is preliminary data.</text>
</comment>
<feature type="region of interest" description="Disordered" evidence="1">
    <location>
        <begin position="1"/>
        <end position="164"/>
    </location>
</feature>
<dbReference type="Gene3D" id="3.60.10.10">
    <property type="entry name" value="Endonuclease/exonuclease/phosphatase"/>
    <property type="match status" value="2"/>
</dbReference>